<keyword evidence="5 11" id="KW-0418">Kinase</keyword>
<dbReference type="InterPro" id="IPR011009">
    <property type="entry name" value="Kinase-like_dom_sf"/>
</dbReference>
<reference evidence="11 12" key="1">
    <citation type="submission" date="2018-09" db="EMBL/GenBank/DDBJ databases">
        <title>whole genome sequence of T. equiperdum IVM-t1 strain.</title>
        <authorList>
            <person name="Suganuma K."/>
        </authorList>
    </citation>
    <scope>NUCLEOTIDE SEQUENCE [LARGE SCALE GENOMIC DNA]</scope>
    <source>
        <strain evidence="11 12">IVM-t1</strain>
    </source>
</reference>
<dbReference type="AlphaFoldDB" id="A0A3L6L3B0"/>
<evidence type="ECO:0000256" key="4">
    <source>
        <dbReference type="ARBA" id="ARBA00022741"/>
    </source>
</evidence>
<comment type="caution">
    <text evidence="11">The sequence shown here is derived from an EMBL/GenBank/DDBJ whole genome shotgun (WGS) entry which is preliminary data.</text>
</comment>
<keyword evidence="2" id="KW-0723">Serine/threonine-protein kinase</keyword>
<evidence type="ECO:0000256" key="9">
    <source>
        <dbReference type="SAM" id="MobiDB-lite"/>
    </source>
</evidence>
<dbReference type="PROSITE" id="PS50011">
    <property type="entry name" value="PROTEIN_KINASE_DOM"/>
    <property type="match status" value="1"/>
</dbReference>
<dbReference type="PANTHER" id="PTHR22967:SF57">
    <property type="entry name" value="AUXILIN, ISOFORM A-RELATED"/>
    <property type="match status" value="1"/>
</dbReference>
<feature type="region of interest" description="Disordered" evidence="9">
    <location>
        <begin position="450"/>
        <end position="537"/>
    </location>
</feature>
<dbReference type="FunFam" id="1.10.510.10:FF:001563">
    <property type="entry name" value="Protein kinase, putative"/>
    <property type="match status" value="1"/>
</dbReference>
<dbReference type="GO" id="GO:0004674">
    <property type="term" value="F:protein serine/threonine kinase activity"/>
    <property type="evidence" value="ECO:0007669"/>
    <property type="project" value="UniProtKB-KW"/>
</dbReference>
<dbReference type="SMART" id="SM00220">
    <property type="entry name" value="S_TKc"/>
    <property type="match status" value="1"/>
</dbReference>
<comment type="catalytic activity">
    <reaction evidence="8">
        <text>L-seryl-[protein] + ATP = O-phospho-L-seryl-[protein] + ADP + H(+)</text>
        <dbReference type="Rhea" id="RHEA:17989"/>
        <dbReference type="Rhea" id="RHEA-COMP:9863"/>
        <dbReference type="Rhea" id="RHEA-COMP:11604"/>
        <dbReference type="ChEBI" id="CHEBI:15378"/>
        <dbReference type="ChEBI" id="CHEBI:29999"/>
        <dbReference type="ChEBI" id="CHEBI:30616"/>
        <dbReference type="ChEBI" id="CHEBI:83421"/>
        <dbReference type="ChEBI" id="CHEBI:456216"/>
        <dbReference type="EC" id="2.7.11.1"/>
    </reaction>
</comment>
<feature type="domain" description="Protein kinase" evidence="10">
    <location>
        <begin position="1"/>
        <end position="330"/>
    </location>
</feature>
<feature type="compositionally biased region" description="Polar residues" evidence="9">
    <location>
        <begin position="520"/>
        <end position="537"/>
    </location>
</feature>
<evidence type="ECO:0000256" key="1">
    <source>
        <dbReference type="ARBA" id="ARBA00012513"/>
    </source>
</evidence>
<protein>
    <recommendedName>
        <fullName evidence="1">non-specific serine/threonine protein kinase</fullName>
        <ecNumber evidence="1">2.7.11.1</ecNumber>
    </recommendedName>
</protein>
<dbReference type="InterPro" id="IPR000719">
    <property type="entry name" value="Prot_kinase_dom"/>
</dbReference>
<evidence type="ECO:0000256" key="2">
    <source>
        <dbReference type="ARBA" id="ARBA00022527"/>
    </source>
</evidence>
<feature type="region of interest" description="Disordered" evidence="9">
    <location>
        <begin position="659"/>
        <end position="721"/>
    </location>
</feature>
<evidence type="ECO:0000256" key="6">
    <source>
        <dbReference type="ARBA" id="ARBA00022840"/>
    </source>
</evidence>
<keyword evidence="3" id="KW-0808">Transferase</keyword>
<dbReference type="PANTHER" id="PTHR22967">
    <property type="entry name" value="SERINE/THREONINE PROTEIN KINASE"/>
    <property type="match status" value="1"/>
</dbReference>
<feature type="compositionally biased region" description="Low complexity" evidence="9">
    <location>
        <begin position="701"/>
        <end position="710"/>
    </location>
</feature>
<dbReference type="EC" id="2.7.11.1" evidence="1"/>
<dbReference type="Gene3D" id="1.10.510.10">
    <property type="entry name" value="Transferase(Phosphotransferase) domain 1"/>
    <property type="match status" value="1"/>
</dbReference>
<evidence type="ECO:0000256" key="3">
    <source>
        <dbReference type="ARBA" id="ARBA00022679"/>
    </source>
</evidence>
<evidence type="ECO:0000256" key="7">
    <source>
        <dbReference type="ARBA" id="ARBA00047899"/>
    </source>
</evidence>
<feature type="region of interest" description="Disordered" evidence="9">
    <location>
        <begin position="374"/>
        <end position="408"/>
    </location>
</feature>
<dbReference type="SUPFAM" id="SSF56112">
    <property type="entry name" value="Protein kinase-like (PK-like)"/>
    <property type="match status" value="1"/>
</dbReference>
<accession>A0A3L6L3B0</accession>
<proteinExistence type="predicted"/>
<keyword evidence="6" id="KW-0067">ATP-binding</keyword>
<feature type="compositionally biased region" description="Basic and acidic residues" evidence="9">
    <location>
        <begin position="479"/>
        <end position="489"/>
    </location>
</feature>
<sequence>MGSDSKSSKSKDKNFSSKGKIEKYNKDGTETILIMGRPFRIVQRLSEKVLNPEAKSSKKSSKKAKDVYSYIVVVENIEALPMFARYVVVKRTFFKIDEVLLAHREPEILNRVRDKGILHVFHSEVTRNDGRLGTTVAMEYCPGSLEQRLQQETRMLESEVVQVLLALASVLGYLHSRQPPVAHRNINPSNVLIHSESAGASAYRLYNFRSAMTEAYHCENHEEVVAAMEDFARYTTAGYRAPEMLDPSSHKRIDEQVDMWALGVLLYYTMYQRLPFTDACWGLARKPKLRYPVEAEVWYTGSLRIVLEHLLEPDPEKRWDAFALINFMRFDNDLCRHIGPFCFSQTERPEGWEPQDVKVIGRPVPAKVLPERLRNTGQSDDPAAAARDNRDEAAARSVKSCTAAQESGDNDQMVLKAVTALSSDTASTDPEVLAYREKLIREQEEAWQVAESAHKKRDKEDKDGTTSGPADVDSLFGPTEKKEAVKENKASAIDDLFGGMETQPSQPQKPTTDDLFGGASTATASNQIPPQGSQVGANDSWKDDLFAAPPQQPQMQPQPAFPMAADGSWSTGAPTSVPMNPTGGMMGQQQAPMGWGNGATTPGFQPMQTPQMQQQVPGGWGNGATAPGFQPMQTPQMQQQVPGGWGNGATAPGFQPMQTPQMQQQVPGGWGNGATAPGFQPMQQQVPGGAPGFMGGNDLFQRPQQQQPQQPEKDPFASLFK</sequence>
<keyword evidence="4" id="KW-0547">Nucleotide-binding</keyword>
<feature type="region of interest" description="Disordered" evidence="9">
    <location>
        <begin position="1"/>
        <end position="22"/>
    </location>
</feature>
<evidence type="ECO:0000256" key="8">
    <source>
        <dbReference type="ARBA" id="ARBA00048679"/>
    </source>
</evidence>
<evidence type="ECO:0000313" key="11">
    <source>
        <dbReference type="EMBL" id="RHW70655.1"/>
    </source>
</evidence>
<dbReference type="EMBL" id="QSBY01000009">
    <property type="protein sequence ID" value="RHW70655.1"/>
    <property type="molecule type" value="Genomic_DNA"/>
</dbReference>
<evidence type="ECO:0000259" key="10">
    <source>
        <dbReference type="PROSITE" id="PS50011"/>
    </source>
</evidence>
<name>A0A3L6L3B0_9TRYP</name>
<comment type="catalytic activity">
    <reaction evidence="7">
        <text>L-threonyl-[protein] + ATP = O-phospho-L-threonyl-[protein] + ADP + H(+)</text>
        <dbReference type="Rhea" id="RHEA:46608"/>
        <dbReference type="Rhea" id="RHEA-COMP:11060"/>
        <dbReference type="Rhea" id="RHEA-COMP:11605"/>
        <dbReference type="ChEBI" id="CHEBI:15378"/>
        <dbReference type="ChEBI" id="CHEBI:30013"/>
        <dbReference type="ChEBI" id="CHEBI:30616"/>
        <dbReference type="ChEBI" id="CHEBI:61977"/>
        <dbReference type="ChEBI" id="CHEBI:456216"/>
        <dbReference type="EC" id="2.7.11.1"/>
    </reaction>
</comment>
<evidence type="ECO:0000313" key="12">
    <source>
        <dbReference type="Proteomes" id="UP000266743"/>
    </source>
</evidence>
<dbReference type="Pfam" id="PF00069">
    <property type="entry name" value="Pkinase"/>
    <property type="match status" value="1"/>
</dbReference>
<dbReference type="Proteomes" id="UP000266743">
    <property type="component" value="Chromosome 9"/>
</dbReference>
<dbReference type="GO" id="GO:0005524">
    <property type="term" value="F:ATP binding"/>
    <property type="evidence" value="ECO:0007669"/>
    <property type="project" value="UniProtKB-KW"/>
</dbReference>
<organism evidence="11 12">
    <name type="scientific">Trypanosoma brucei equiperdum</name>
    <dbReference type="NCBI Taxonomy" id="630700"/>
    <lineage>
        <taxon>Eukaryota</taxon>
        <taxon>Discoba</taxon>
        <taxon>Euglenozoa</taxon>
        <taxon>Kinetoplastea</taxon>
        <taxon>Metakinetoplastina</taxon>
        <taxon>Trypanosomatida</taxon>
        <taxon>Trypanosomatidae</taxon>
        <taxon>Trypanosoma</taxon>
    </lineage>
</organism>
<dbReference type="GO" id="GO:0005737">
    <property type="term" value="C:cytoplasm"/>
    <property type="evidence" value="ECO:0007669"/>
    <property type="project" value="TreeGrafter"/>
</dbReference>
<gene>
    <name evidence="11" type="ORF">DPX39_090031500</name>
</gene>
<evidence type="ECO:0000256" key="5">
    <source>
        <dbReference type="ARBA" id="ARBA00022777"/>
    </source>
</evidence>